<dbReference type="Gene3D" id="1.10.3210.10">
    <property type="entry name" value="Hypothetical protein af1432"/>
    <property type="match status" value="1"/>
</dbReference>
<evidence type="ECO:0000259" key="1">
    <source>
        <dbReference type="Pfam" id="PF01590"/>
    </source>
</evidence>
<organism evidence="2 3">
    <name type="scientific">Chitiniphilus shinanonensis</name>
    <dbReference type="NCBI Taxonomy" id="553088"/>
    <lineage>
        <taxon>Bacteria</taxon>
        <taxon>Pseudomonadati</taxon>
        <taxon>Pseudomonadota</taxon>
        <taxon>Betaproteobacteria</taxon>
        <taxon>Neisseriales</taxon>
        <taxon>Chitinibacteraceae</taxon>
        <taxon>Chitiniphilus</taxon>
    </lineage>
</organism>
<evidence type="ECO:0000313" key="3">
    <source>
        <dbReference type="Proteomes" id="UP001156836"/>
    </source>
</evidence>
<dbReference type="RefSeq" id="WP_018747495.1">
    <property type="nucleotide sequence ID" value="NZ_BSOZ01000013.1"/>
</dbReference>
<dbReference type="Gene3D" id="3.30.450.40">
    <property type="match status" value="1"/>
</dbReference>
<reference evidence="3" key="1">
    <citation type="journal article" date="2019" name="Int. J. Syst. Evol. Microbiol.">
        <title>The Global Catalogue of Microorganisms (GCM) 10K type strain sequencing project: providing services to taxonomists for standard genome sequencing and annotation.</title>
        <authorList>
            <consortium name="The Broad Institute Genomics Platform"/>
            <consortium name="The Broad Institute Genome Sequencing Center for Infectious Disease"/>
            <person name="Wu L."/>
            <person name="Ma J."/>
        </authorList>
    </citation>
    <scope>NUCLEOTIDE SEQUENCE [LARGE SCALE GENOMIC DNA]</scope>
    <source>
        <strain evidence="3">NBRC 104970</strain>
    </source>
</reference>
<dbReference type="SUPFAM" id="SSF109604">
    <property type="entry name" value="HD-domain/PDEase-like"/>
    <property type="match status" value="1"/>
</dbReference>
<sequence>MATLNPTHDPAAALAYWRARPLPLMQATREKLLPFARRGERANPADVADIVLQDPLLAVKVLRAANQRIRSSLASDVVALESVVLLYGVAPFVEQFVRGPTVEELLDKDPRRLQRFRAETLNVRFATTLTRDYAARRHDARPDEVTAAALLSGMPALLAILAEVDSDPPPGPMPFERLLAAWQTPDAVIALCRERGEATPRQTMQHATQRLAGAVRQGWWQDDVTHALKAIAQVLLQPDAVVWRVLVSRMLEFARQENWRDIDWPPARWLAMLPGDWPLPPPPKPAAPPRPDPLAQRMQALHLAGKQGAAANHIVSLAVHALAEGMQMRRIALILISQDGKSLRVRFTLGVADDDPLQRFALGLEAPTLFAQLMQKPQCVWLQGERRESWAALLPAALTEQIGPDDFCAMSLFVHDKPLGMLFADRGDDAPLSEADYQSLRRICQLTCKALAESAPR</sequence>
<dbReference type="EMBL" id="BSOZ01000013">
    <property type="protein sequence ID" value="GLS04114.1"/>
    <property type="molecule type" value="Genomic_DNA"/>
</dbReference>
<feature type="domain" description="GAF" evidence="1">
    <location>
        <begin position="314"/>
        <end position="449"/>
    </location>
</feature>
<comment type="caution">
    <text evidence="2">The sequence shown here is derived from an EMBL/GenBank/DDBJ whole genome shotgun (WGS) entry which is preliminary data.</text>
</comment>
<dbReference type="InterPro" id="IPR029016">
    <property type="entry name" value="GAF-like_dom_sf"/>
</dbReference>
<dbReference type="Pfam" id="PF01590">
    <property type="entry name" value="GAF"/>
    <property type="match status" value="1"/>
</dbReference>
<protein>
    <recommendedName>
        <fullName evidence="1">GAF domain-containing protein</fullName>
    </recommendedName>
</protein>
<accession>A0ABQ6BRK0</accession>
<dbReference type="InterPro" id="IPR003018">
    <property type="entry name" value="GAF"/>
</dbReference>
<evidence type="ECO:0000313" key="2">
    <source>
        <dbReference type="EMBL" id="GLS04114.1"/>
    </source>
</evidence>
<gene>
    <name evidence="2" type="ORF">GCM10007860_12600</name>
</gene>
<dbReference type="Proteomes" id="UP001156836">
    <property type="component" value="Unassembled WGS sequence"/>
</dbReference>
<dbReference type="SUPFAM" id="SSF55781">
    <property type="entry name" value="GAF domain-like"/>
    <property type="match status" value="1"/>
</dbReference>
<keyword evidence="3" id="KW-1185">Reference proteome</keyword>
<proteinExistence type="predicted"/>
<name>A0ABQ6BRK0_9NEIS</name>